<evidence type="ECO:0000313" key="1">
    <source>
        <dbReference type="EMBL" id="KAI5647309.1"/>
    </source>
</evidence>
<dbReference type="Proteomes" id="UP001060085">
    <property type="component" value="Linkage Group LG08"/>
</dbReference>
<keyword evidence="2" id="KW-1185">Reference proteome</keyword>
<evidence type="ECO:0000313" key="2">
    <source>
        <dbReference type="Proteomes" id="UP001060085"/>
    </source>
</evidence>
<dbReference type="EMBL" id="CM044708">
    <property type="protein sequence ID" value="KAI5647309.1"/>
    <property type="molecule type" value="Genomic_DNA"/>
</dbReference>
<reference evidence="2" key="1">
    <citation type="journal article" date="2023" name="Nat. Plants">
        <title>Single-cell RNA sequencing provides a high-resolution roadmap for understanding the multicellular compartmentation of specialized metabolism.</title>
        <authorList>
            <person name="Sun S."/>
            <person name="Shen X."/>
            <person name="Li Y."/>
            <person name="Li Y."/>
            <person name="Wang S."/>
            <person name="Li R."/>
            <person name="Zhang H."/>
            <person name="Shen G."/>
            <person name="Guo B."/>
            <person name="Wei J."/>
            <person name="Xu J."/>
            <person name="St-Pierre B."/>
            <person name="Chen S."/>
            <person name="Sun C."/>
        </authorList>
    </citation>
    <scope>NUCLEOTIDE SEQUENCE [LARGE SCALE GENOMIC DNA]</scope>
</reference>
<organism evidence="1 2">
    <name type="scientific">Catharanthus roseus</name>
    <name type="common">Madagascar periwinkle</name>
    <name type="synonym">Vinca rosea</name>
    <dbReference type="NCBI Taxonomy" id="4058"/>
    <lineage>
        <taxon>Eukaryota</taxon>
        <taxon>Viridiplantae</taxon>
        <taxon>Streptophyta</taxon>
        <taxon>Embryophyta</taxon>
        <taxon>Tracheophyta</taxon>
        <taxon>Spermatophyta</taxon>
        <taxon>Magnoliopsida</taxon>
        <taxon>eudicotyledons</taxon>
        <taxon>Gunneridae</taxon>
        <taxon>Pentapetalae</taxon>
        <taxon>asterids</taxon>
        <taxon>lamiids</taxon>
        <taxon>Gentianales</taxon>
        <taxon>Apocynaceae</taxon>
        <taxon>Rauvolfioideae</taxon>
        <taxon>Vinceae</taxon>
        <taxon>Catharanthinae</taxon>
        <taxon>Catharanthus</taxon>
    </lineage>
</organism>
<sequence>MRRINLRGFSAVCRAAEGVAAASPASTKSASHQLVRVALYSTGTNTNSHWRRRWFSGNYSILAQSSACAVAGAVYMASSLTEEVHAKEPLPPKIRPNEVVLYQYEACPFCNKVKAFLDYYDIPYKVVEVNPISKKEIKWSDYKKVPILMVDGEQMTDSSAIIDKLSQRIRSAEDSAKSDVQADDEEKKWRGWVDNHLVHVLSPNIYRNASEALESFDYITSHGNFSFTEKITAKYAGAVAMYFVSKNLKKKYNITDERASLYEAAETWVDALEGRDFLGGAKPNLADLAVFGVLRPIRYLKSGKDMVEHTRIGDWYTRMENAVGVSSRIQE</sequence>
<protein>
    <submittedName>
        <fullName evidence="1">Uncharacterized protein</fullName>
    </submittedName>
</protein>
<proteinExistence type="predicted"/>
<name>A0ACB9ZJR1_CATRO</name>
<comment type="caution">
    <text evidence="1">The sequence shown here is derived from an EMBL/GenBank/DDBJ whole genome shotgun (WGS) entry which is preliminary data.</text>
</comment>
<gene>
    <name evidence="1" type="ORF">M9H77_33314</name>
</gene>
<accession>A0ACB9ZJR1</accession>